<feature type="compositionally biased region" description="Basic and acidic residues" evidence="5">
    <location>
        <begin position="988"/>
        <end position="1037"/>
    </location>
</feature>
<dbReference type="GO" id="GO:0016020">
    <property type="term" value="C:membrane"/>
    <property type="evidence" value="ECO:0007669"/>
    <property type="project" value="InterPro"/>
</dbReference>
<keyword evidence="3" id="KW-1133">Transmembrane helix</keyword>
<feature type="compositionally biased region" description="Basic and acidic residues" evidence="5">
    <location>
        <begin position="898"/>
        <end position="921"/>
    </location>
</feature>
<keyword evidence="4" id="KW-0472">Membrane</keyword>
<dbReference type="PROSITE" id="PS51469">
    <property type="entry name" value="SUN"/>
    <property type="match status" value="1"/>
</dbReference>
<feature type="region of interest" description="Disordered" evidence="5">
    <location>
        <begin position="275"/>
        <end position="330"/>
    </location>
</feature>
<feature type="compositionally biased region" description="Polar residues" evidence="5">
    <location>
        <begin position="1"/>
        <end position="23"/>
    </location>
</feature>
<feature type="compositionally biased region" description="Low complexity" evidence="5">
    <location>
        <begin position="623"/>
        <end position="646"/>
    </location>
</feature>
<feature type="region of interest" description="Disordered" evidence="5">
    <location>
        <begin position="226"/>
        <end position="256"/>
    </location>
</feature>
<feature type="region of interest" description="Disordered" evidence="5">
    <location>
        <begin position="597"/>
        <end position="659"/>
    </location>
</feature>
<evidence type="ECO:0000256" key="2">
    <source>
        <dbReference type="ARBA" id="ARBA00022692"/>
    </source>
</evidence>
<dbReference type="InterPro" id="IPR012919">
    <property type="entry name" value="SUN_dom"/>
</dbReference>
<feature type="compositionally biased region" description="Low complexity" evidence="5">
    <location>
        <begin position="168"/>
        <end position="194"/>
    </location>
</feature>
<dbReference type="PANTHER" id="PTHR12953">
    <property type="entry name" value="MEMBRANE PROTEIN CH1 RELATED"/>
    <property type="match status" value="1"/>
</dbReference>
<dbReference type="Gene3D" id="2.60.120.260">
    <property type="entry name" value="Galactose-binding domain-like"/>
    <property type="match status" value="1"/>
</dbReference>
<feature type="region of interest" description="Disordered" evidence="5">
    <location>
        <begin position="1"/>
        <end position="24"/>
    </location>
</feature>
<feature type="domain" description="SUN" evidence="7">
    <location>
        <begin position="313"/>
        <end position="481"/>
    </location>
</feature>
<feature type="region of interest" description="Disordered" evidence="5">
    <location>
        <begin position="168"/>
        <end position="208"/>
    </location>
</feature>
<comment type="caution">
    <text evidence="8">The sequence shown here is derived from an EMBL/GenBank/DDBJ whole genome shotgun (WGS) entry which is preliminary data.</text>
</comment>
<keyword evidence="6" id="KW-0732">Signal</keyword>
<name>A0A166NAN8_9EURO</name>
<protein>
    <submittedName>
        <fullName evidence="8">Sad1/UNC domain-containing protein</fullName>
    </submittedName>
</protein>
<feature type="signal peptide" evidence="6">
    <location>
        <begin position="1"/>
        <end position="47"/>
    </location>
</feature>
<dbReference type="PANTHER" id="PTHR12953:SF0">
    <property type="entry name" value="SUN DOMAIN-CONTAINING OSSIFICATION FACTOR"/>
    <property type="match status" value="1"/>
</dbReference>
<dbReference type="OrthoDB" id="434771at2759"/>
<evidence type="ECO:0000256" key="4">
    <source>
        <dbReference type="ARBA" id="ARBA00023136"/>
    </source>
</evidence>
<keyword evidence="2" id="KW-0812">Transmembrane</keyword>
<feature type="compositionally biased region" description="Acidic residues" evidence="5">
    <location>
        <begin position="195"/>
        <end position="205"/>
    </location>
</feature>
<dbReference type="GO" id="GO:0012505">
    <property type="term" value="C:endomembrane system"/>
    <property type="evidence" value="ECO:0007669"/>
    <property type="project" value="UniProtKB-SubCell"/>
</dbReference>
<evidence type="ECO:0000256" key="5">
    <source>
        <dbReference type="SAM" id="MobiDB-lite"/>
    </source>
</evidence>
<feature type="compositionally biased region" description="Acidic residues" evidence="5">
    <location>
        <begin position="977"/>
        <end position="987"/>
    </location>
</feature>
<proteinExistence type="predicted"/>
<gene>
    <name evidence="8" type="ORF">AAP_04838</name>
</gene>
<comment type="subcellular location">
    <subcellularLocation>
        <location evidence="1">Endomembrane system</location>
    </subcellularLocation>
</comment>
<keyword evidence="9" id="KW-1185">Reference proteome</keyword>
<feature type="region of interest" description="Disordered" evidence="5">
    <location>
        <begin position="946"/>
        <end position="1064"/>
    </location>
</feature>
<dbReference type="InterPro" id="IPR045120">
    <property type="entry name" value="Suco/Slp1-like"/>
</dbReference>
<feature type="region of interest" description="Disordered" evidence="5">
    <location>
        <begin position="682"/>
        <end position="713"/>
    </location>
</feature>
<dbReference type="Proteomes" id="UP000242877">
    <property type="component" value="Unassembled WGS sequence"/>
</dbReference>
<dbReference type="VEuPathDB" id="FungiDB:AAP_04838"/>
<dbReference type="Pfam" id="PF07738">
    <property type="entry name" value="Sad1_UNC"/>
    <property type="match status" value="1"/>
</dbReference>
<evidence type="ECO:0000256" key="6">
    <source>
        <dbReference type="SAM" id="SignalP"/>
    </source>
</evidence>
<feature type="compositionally biased region" description="Low complexity" evidence="5">
    <location>
        <begin position="692"/>
        <end position="711"/>
    </location>
</feature>
<dbReference type="AlphaFoldDB" id="A0A166NAN8"/>
<evidence type="ECO:0000256" key="1">
    <source>
        <dbReference type="ARBA" id="ARBA00004308"/>
    </source>
</evidence>
<sequence>MKHPSRLTTNSISTTQPRTSTHTRLGGPGKLNCLLCLLLLLITDVRSATTTTTTTHPQPSNHLIEDNIDGAPAAAAAYIYPPSSLAANVSGEVCPNRPFADARNDVIRYPMCLRQPGWNAAVAAAASAAAAQSAVVVGESGGVGVSTASTATATGTGTVMGWEGEVGGAQASASSPAGTGSSGEPKQQQQSQNMSEEEQEDDIESPLDNSNFLSFEEWREQNLAKIGQSADSVARNARKDSRPRRQPSIRNNLESIGDEGEIDLDFGGFASEIASSSTWNRPQQTPAKEESSANGGGDGGDGDDISHTPNTDRQTDMEDPVQPNLTKRKNAGVTCKERSNYASFDCAATVLKTNRECSGASAVLVENKDSYMLNECRAQNKFIILELCDDILIDTIVLANFEFFSSRFRTFRVSVSDRYPPKPDKWKELGVFEALNTREIQAFPVENPLIWTRYVKIEFLTHYGNEFYCPLSLIRVHGTTMMEEFKSEGENSRSDEASEDQDGIMSELEPEGITVMERIAGNNTASSVDQNPPSEQPIVLEEIEIVLPESAEDFQFPTFEEDGDFCDLRGSEIERLLLHEFEDDDITPICGVEEFPTPTLAESGSDMAQSAIAGTESSGSIATPGSSTSDSLPSSTSAPSTGATSTQAKEKTPSKSTSIASIKSTTLDADDAISVIEAVKTAKSTNQPPPQQQQQPSTSSSAPASPSPTTQESFFKSMNKRLQMLETNSTLSLLYIGEQSRILREAFSKVEKRQLGKTTAFLENLNHTVLTELHDFRQQYDQVWQSVIMEFEQQRVQYNREVFAVTRQLGVLADEVLFQKRLSLIQSIFLLILFGIMIFSRGPVRRYLELPPRVQGMLGRGGSPILRGSWQRYPFSFPLRSPSQSPLSVPGSPVSDGMVHEQPAEEAELQHPEQQPAEHPEIRHRKSSTVDYENGQIMLSAADNEMYPVSDHSSPGSVASSSSSASHSPSSPASVPFDDDVDDEGVLDENRKDEACMPDEHIIDTTDDFAESHPADLGHGATDRRPLSEITGNDRRPSMYVEDDTELSGTKHFGENDAPILSDS</sequence>
<dbReference type="GO" id="GO:0034975">
    <property type="term" value="P:protein folding in endoplasmic reticulum"/>
    <property type="evidence" value="ECO:0007669"/>
    <property type="project" value="TreeGrafter"/>
</dbReference>
<evidence type="ECO:0000313" key="9">
    <source>
        <dbReference type="Proteomes" id="UP000242877"/>
    </source>
</evidence>
<evidence type="ECO:0000259" key="7">
    <source>
        <dbReference type="PROSITE" id="PS51469"/>
    </source>
</evidence>
<dbReference type="FunFam" id="2.60.120.260:FF:000082">
    <property type="entry name" value="Sad1/UNC domain protein"/>
    <property type="match status" value="1"/>
</dbReference>
<evidence type="ECO:0000313" key="8">
    <source>
        <dbReference type="EMBL" id="KZZ88740.1"/>
    </source>
</evidence>
<evidence type="ECO:0000256" key="3">
    <source>
        <dbReference type="ARBA" id="ARBA00022989"/>
    </source>
</evidence>
<feature type="region of interest" description="Disordered" evidence="5">
    <location>
        <begin position="880"/>
        <end position="931"/>
    </location>
</feature>
<dbReference type="EMBL" id="AZGZ01000024">
    <property type="protein sequence ID" value="KZZ88740.1"/>
    <property type="molecule type" value="Genomic_DNA"/>
</dbReference>
<organism evidence="8 9">
    <name type="scientific">Ascosphaera apis ARSEF 7405</name>
    <dbReference type="NCBI Taxonomy" id="392613"/>
    <lineage>
        <taxon>Eukaryota</taxon>
        <taxon>Fungi</taxon>
        <taxon>Dikarya</taxon>
        <taxon>Ascomycota</taxon>
        <taxon>Pezizomycotina</taxon>
        <taxon>Eurotiomycetes</taxon>
        <taxon>Eurotiomycetidae</taxon>
        <taxon>Onygenales</taxon>
        <taxon>Ascosphaeraceae</taxon>
        <taxon>Ascosphaera</taxon>
    </lineage>
</organism>
<feature type="compositionally biased region" description="Low complexity" evidence="5">
    <location>
        <begin position="949"/>
        <end position="976"/>
    </location>
</feature>
<dbReference type="GO" id="GO:0005737">
    <property type="term" value="C:cytoplasm"/>
    <property type="evidence" value="ECO:0007669"/>
    <property type="project" value="TreeGrafter"/>
</dbReference>
<accession>A0A166NAN8</accession>
<reference evidence="8 9" key="1">
    <citation type="journal article" date="2016" name="Genome Biol. Evol.">
        <title>Divergent and convergent evolution of fungal pathogenicity.</title>
        <authorList>
            <person name="Shang Y."/>
            <person name="Xiao G."/>
            <person name="Zheng P."/>
            <person name="Cen K."/>
            <person name="Zhan S."/>
            <person name="Wang C."/>
        </authorList>
    </citation>
    <scope>NUCLEOTIDE SEQUENCE [LARGE SCALE GENOMIC DNA]</scope>
    <source>
        <strain evidence="8 9">ARSEF 7405</strain>
    </source>
</reference>
<feature type="chain" id="PRO_5007877710" evidence="6">
    <location>
        <begin position="48"/>
        <end position="1064"/>
    </location>
</feature>
<feature type="compositionally biased region" description="Polar residues" evidence="5">
    <location>
        <begin position="275"/>
        <end position="286"/>
    </location>
</feature>